<dbReference type="AlphaFoldDB" id="A0A8H5LSZ7"/>
<proteinExistence type="predicted"/>
<dbReference type="Proteomes" id="UP000559256">
    <property type="component" value="Unassembled WGS sequence"/>
</dbReference>
<gene>
    <name evidence="1" type="ORF">D9758_002953</name>
</gene>
<evidence type="ECO:0000313" key="1">
    <source>
        <dbReference type="EMBL" id="KAF5368900.1"/>
    </source>
</evidence>
<dbReference type="OrthoDB" id="3154249at2759"/>
<reference evidence="1 2" key="1">
    <citation type="journal article" date="2020" name="ISME J.">
        <title>Uncovering the hidden diversity of litter-decomposition mechanisms in mushroom-forming fungi.</title>
        <authorList>
            <person name="Floudas D."/>
            <person name="Bentzer J."/>
            <person name="Ahren D."/>
            <person name="Johansson T."/>
            <person name="Persson P."/>
            <person name="Tunlid A."/>
        </authorList>
    </citation>
    <scope>NUCLEOTIDE SEQUENCE [LARGE SCALE GENOMIC DNA]</scope>
    <source>
        <strain evidence="1 2">CBS 291.85</strain>
    </source>
</reference>
<accession>A0A8H5LSZ7</accession>
<sequence>MSHIMNLDIQPEDPSSMFNTTSIEPRGPDSRKLFTPSSNFPFLQLPPLGATPRNLDFVETDPQERIHHIGEQVWARCIDVRNRLWRGWYQGNVVAVHKARTYLGSFARMYVVRSRCLHTGQEWRSCHFPFLYEIQPFSEKAPDLKVSIDKCLERLSKTKNVYAPILHETRRTSEAESEATKLELVWVPCQLLKWEQQTGEKDLLIVEGLAGPYKKKKFHVSHALPCTLGTAYGCKSQGSYVITLDGEIH</sequence>
<organism evidence="1 2">
    <name type="scientific">Tetrapyrgos nigripes</name>
    <dbReference type="NCBI Taxonomy" id="182062"/>
    <lineage>
        <taxon>Eukaryota</taxon>
        <taxon>Fungi</taxon>
        <taxon>Dikarya</taxon>
        <taxon>Basidiomycota</taxon>
        <taxon>Agaricomycotina</taxon>
        <taxon>Agaricomycetes</taxon>
        <taxon>Agaricomycetidae</taxon>
        <taxon>Agaricales</taxon>
        <taxon>Marasmiineae</taxon>
        <taxon>Marasmiaceae</taxon>
        <taxon>Tetrapyrgos</taxon>
    </lineage>
</organism>
<comment type="caution">
    <text evidence="1">The sequence shown here is derived from an EMBL/GenBank/DDBJ whole genome shotgun (WGS) entry which is preliminary data.</text>
</comment>
<name>A0A8H5LSZ7_9AGAR</name>
<dbReference type="EMBL" id="JAACJM010000014">
    <property type="protein sequence ID" value="KAF5368900.1"/>
    <property type="molecule type" value="Genomic_DNA"/>
</dbReference>
<protein>
    <submittedName>
        <fullName evidence="1">Uncharacterized protein</fullName>
    </submittedName>
</protein>
<evidence type="ECO:0000313" key="2">
    <source>
        <dbReference type="Proteomes" id="UP000559256"/>
    </source>
</evidence>
<keyword evidence="2" id="KW-1185">Reference proteome</keyword>